<gene>
    <name evidence="1" type="ORF">Pyn_23870</name>
</gene>
<keyword evidence="2" id="KW-1185">Reference proteome</keyword>
<organism evidence="1 2">
    <name type="scientific">Prunus yedoensis var. nudiflora</name>
    <dbReference type="NCBI Taxonomy" id="2094558"/>
    <lineage>
        <taxon>Eukaryota</taxon>
        <taxon>Viridiplantae</taxon>
        <taxon>Streptophyta</taxon>
        <taxon>Embryophyta</taxon>
        <taxon>Tracheophyta</taxon>
        <taxon>Spermatophyta</taxon>
        <taxon>Magnoliopsida</taxon>
        <taxon>eudicotyledons</taxon>
        <taxon>Gunneridae</taxon>
        <taxon>Pentapetalae</taxon>
        <taxon>rosids</taxon>
        <taxon>fabids</taxon>
        <taxon>Rosales</taxon>
        <taxon>Rosaceae</taxon>
        <taxon>Amygdaloideae</taxon>
        <taxon>Amygdaleae</taxon>
        <taxon>Prunus</taxon>
    </lineage>
</organism>
<sequence length="69" mass="8137">MQARGKRLRRRFSEWSRSKWEIESHPLSLRTAKPQARVLVLKTKVWCGVDRKGHLRAQTHLTSEADREA</sequence>
<dbReference type="AlphaFoldDB" id="A0A314UQZ3"/>
<evidence type="ECO:0000313" key="1">
    <source>
        <dbReference type="EMBL" id="PQM39014.1"/>
    </source>
</evidence>
<evidence type="ECO:0000313" key="2">
    <source>
        <dbReference type="Proteomes" id="UP000250321"/>
    </source>
</evidence>
<comment type="caution">
    <text evidence="1">The sequence shown here is derived from an EMBL/GenBank/DDBJ whole genome shotgun (WGS) entry which is preliminary data.</text>
</comment>
<accession>A0A314UQZ3</accession>
<protein>
    <submittedName>
        <fullName evidence="1">Uncharacterized protein</fullName>
    </submittedName>
</protein>
<proteinExistence type="predicted"/>
<dbReference type="Proteomes" id="UP000250321">
    <property type="component" value="Unassembled WGS sequence"/>
</dbReference>
<dbReference type="EMBL" id="PJQY01003254">
    <property type="protein sequence ID" value="PQM39014.1"/>
    <property type="molecule type" value="Genomic_DNA"/>
</dbReference>
<name>A0A314UQZ3_PRUYE</name>
<reference evidence="1 2" key="1">
    <citation type="submission" date="2018-02" db="EMBL/GenBank/DDBJ databases">
        <title>Draft genome of wild Prunus yedoensis var. nudiflora.</title>
        <authorList>
            <person name="Baek S."/>
            <person name="Kim J.-H."/>
            <person name="Choi K."/>
            <person name="Kim G.-B."/>
            <person name="Cho A."/>
            <person name="Jang H."/>
            <person name="Shin C.-H."/>
            <person name="Yu H.-J."/>
            <person name="Mun J.-H."/>
        </authorList>
    </citation>
    <scope>NUCLEOTIDE SEQUENCE [LARGE SCALE GENOMIC DNA]</scope>
    <source>
        <strain evidence="2">cv. Jeju island</strain>
        <tissue evidence="1">Leaf</tissue>
    </source>
</reference>